<evidence type="ECO:0000313" key="7">
    <source>
        <dbReference type="EMBL" id="SKB51504.1"/>
    </source>
</evidence>
<dbReference type="InterPro" id="IPR012318">
    <property type="entry name" value="HTH_CRP"/>
</dbReference>
<dbReference type="GO" id="GO:0003700">
    <property type="term" value="F:DNA-binding transcription factor activity"/>
    <property type="evidence" value="ECO:0007669"/>
    <property type="project" value="TreeGrafter"/>
</dbReference>
<proteinExistence type="predicted"/>
<dbReference type="Pfam" id="PF00027">
    <property type="entry name" value="cNMP_binding"/>
    <property type="match status" value="1"/>
</dbReference>
<dbReference type="EMBL" id="LMAR01000010">
    <property type="protein sequence ID" value="KQK31920.1"/>
    <property type="molecule type" value="Genomic_DNA"/>
</dbReference>
<evidence type="ECO:0000259" key="5">
    <source>
        <dbReference type="PROSITE" id="PS51063"/>
    </source>
</evidence>
<dbReference type="PANTHER" id="PTHR24567">
    <property type="entry name" value="CRP FAMILY TRANSCRIPTIONAL REGULATORY PROTEIN"/>
    <property type="match status" value="1"/>
</dbReference>
<dbReference type="InterPro" id="IPR014710">
    <property type="entry name" value="RmlC-like_jellyroll"/>
</dbReference>
<dbReference type="Gene3D" id="2.60.120.10">
    <property type="entry name" value="Jelly Rolls"/>
    <property type="match status" value="1"/>
</dbReference>
<accession>A0A0Q3IAD1</accession>
<feature type="domain" description="Cyclic nucleotide-binding" evidence="4">
    <location>
        <begin position="17"/>
        <end position="120"/>
    </location>
</feature>
<dbReference type="Proteomes" id="UP000190130">
    <property type="component" value="Unassembled WGS sequence"/>
</dbReference>
<dbReference type="PROSITE" id="PS50042">
    <property type="entry name" value="CNMP_BINDING_3"/>
    <property type="match status" value="1"/>
</dbReference>
<keyword evidence="8" id="KW-1185">Reference proteome</keyword>
<evidence type="ECO:0000313" key="9">
    <source>
        <dbReference type="Proteomes" id="UP000190130"/>
    </source>
</evidence>
<keyword evidence="1" id="KW-0805">Transcription regulation</keyword>
<dbReference type="RefSeq" id="WP_055726766.1">
    <property type="nucleotide sequence ID" value="NZ_FUYX01000002.1"/>
</dbReference>
<keyword evidence="7" id="KW-0418">Kinase</keyword>
<evidence type="ECO:0000256" key="2">
    <source>
        <dbReference type="ARBA" id="ARBA00023125"/>
    </source>
</evidence>
<dbReference type="SMART" id="SM00100">
    <property type="entry name" value="cNMP"/>
    <property type="match status" value="1"/>
</dbReference>
<dbReference type="GO" id="GO:0016301">
    <property type="term" value="F:kinase activity"/>
    <property type="evidence" value="ECO:0007669"/>
    <property type="project" value="UniProtKB-KW"/>
</dbReference>
<name>A0A0Q3IAD1_9HYPH</name>
<dbReference type="InterPro" id="IPR050397">
    <property type="entry name" value="Env_Response_Regulators"/>
</dbReference>
<keyword evidence="3" id="KW-0804">Transcription</keyword>
<dbReference type="CDD" id="cd00038">
    <property type="entry name" value="CAP_ED"/>
    <property type="match status" value="1"/>
</dbReference>
<organism evidence="6 8">
    <name type="scientific">Bosea thiooxidans</name>
    <dbReference type="NCBI Taxonomy" id="53254"/>
    <lineage>
        <taxon>Bacteria</taxon>
        <taxon>Pseudomonadati</taxon>
        <taxon>Pseudomonadota</taxon>
        <taxon>Alphaproteobacteria</taxon>
        <taxon>Hyphomicrobiales</taxon>
        <taxon>Boseaceae</taxon>
        <taxon>Bosea</taxon>
    </lineage>
</organism>
<dbReference type="SMART" id="SM00419">
    <property type="entry name" value="HTH_CRP"/>
    <property type="match status" value="1"/>
</dbReference>
<dbReference type="InterPro" id="IPR036388">
    <property type="entry name" value="WH-like_DNA-bd_sf"/>
</dbReference>
<dbReference type="Gene3D" id="1.10.10.10">
    <property type="entry name" value="Winged helix-like DNA-binding domain superfamily/Winged helix DNA-binding domain"/>
    <property type="match status" value="1"/>
</dbReference>
<sequence length="232" mass="25867">MSDDPRRIASLLSANPFFAGFAQGTLDRIAAICRQQHLAAREVLFLKGDPSNGLYAIRRGLIRIGTTDDLGQQLTMNVLGGGDVFGEIALLDGRFRTADAVALEDTDMFFLPRRDFLHLLSSEPAIALHVIELLCGRLRDAIDRMEESAFLPAETRLARRILMLAVDYGMVVRASQEELASLAGVTRETVNRQLQRWKRAGVLVLGRKRLEIHDIDDFRRLTGIATLGPRTR</sequence>
<dbReference type="InterPro" id="IPR000595">
    <property type="entry name" value="cNMP-bd_dom"/>
</dbReference>
<evidence type="ECO:0000256" key="3">
    <source>
        <dbReference type="ARBA" id="ARBA00023163"/>
    </source>
</evidence>
<evidence type="ECO:0000256" key="1">
    <source>
        <dbReference type="ARBA" id="ARBA00023015"/>
    </source>
</evidence>
<keyword evidence="7" id="KW-0808">Transferase</keyword>
<dbReference type="OrthoDB" id="3525895at2"/>
<dbReference type="GO" id="GO:0005829">
    <property type="term" value="C:cytosol"/>
    <property type="evidence" value="ECO:0007669"/>
    <property type="project" value="TreeGrafter"/>
</dbReference>
<dbReference type="Pfam" id="PF13545">
    <property type="entry name" value="HTH_Crp_2"/>
    <property type="match status" value="1"/>
</dbReference>
<gene>
    <name evidence="6" type="ORF">ARD30_08675</name>
    <name evidence="7" type="ORF">SAMN05660750_01090</name>
</gene>
<dbReference type="EMBL" id="FUYX01000002">
    <property type="protein sequence ID" value="SKB51504.1"/>
    <property type="molecule type" value="Genomic_DNA"/>
</dbReference>
<dbReference type="InterPro" id="IPR018490">
    <property type="entry name" value="cNMP-bd_dom_sf"/>
</dbReference>
<feature type="domain" description="HTH crp-type" evidence="5">
    <location>
        <begin position="151"/>
        <end position="216"/>
    </location>
</feature>
<reference evidence="7 9" key="2">
    <citation type="submission" date="2017-02" db="EMBL/GenBank/DDBJ databases">
        <authorList>
            <person name="Peterson S.W."/>
        </authorList>
    </citation>
    <scope>NUCLEOTIDE SEQUENCE [LARGE SCALE GENOMIC DNA]</scope>
    <source>
        <strain evidence="7 9">DSM 9653</strain>
    </source>
</reference>
<dbReference type="SUPFAM" id="SSF51206">
    <property type="entry name" value="cAMP-binding domain-like"/>
    <property type="match status" value="1"/>
</dbReference>
<evidence type="ECO:0000313" key="8">
    <source>
        <dbReference type="Proteomes" id="UP000051562"/>
    </source>
</evidence>
<evidence type="ECO:0000313" key="6">
    <source>
        <dbReference type="EMBL" id="KQK31920.1"/>
    </source>
</evidence>
<evidence type="ECO:0000259" key="4">
    <source>
        <dbReference type="PROSITE" id="PS50042"/>
    </source>
</evidence>
<dbReference type="AlphaFoldDB" id="A0A0Q3IAD1"/>
<dbReference type="PROSITE" id="PS51063">
    <property type="entry name" value="HTH_CRP_2"/>
    <property type="match status" value="1"/>
</dbReference>
<dbReference type="PANTHER" id="PTHR24567:SF68">
    <property type="entry name" value="DNA-BINDING TRANSCRIPTIONAL DUAL REGULATOR CRP"/>
    <property type="match status" value="1"/>
</dbReference>
<dbReference type="GO" id="GO:0003677">
    <property type="term" value="F:DNA binding"/>
    <property type="evidence" value="ECO:0007669"/>
    <property type="project" value="UniProtKB-KW"/>
</dbReference>
<dbReference type="InterPro" id="IPR018488">
    <property type="entry name" value="cNMP-bd_CS"/>
</dbReference>
<dbReference type="InterPro" id="IPR036390">
    <property type="entry name" value="WH_DNA-bd_sf"/>
</dbReference>
<reference evidence="6 8" key="1">
    <citation type="submission" date="2015-10" db="EMBL/GenBank/DDBJ databases">
        <title>Draft genome of Bosea thiooxidans.</title>
        <authorList>
            <person name="Wang X."/>
        </authorList>
    </citation>
    <scope>NUCLEOTIDE SEQUENCE [LARGE SCALE GENOMIC DNA]</scope>
    <source>
        <strain evidence="6 8">CGMCC 9174</strain>
    </source>
</reference>
<dbReference type="SUPFAM" id="SSF46785">
    <property type="entry name" value="Winged helix' DNA-binding domain"/>
    <property type="match status" value="1"/>
</dbReference>
<dbReference type="Proteomes" id="UP000051562">
    <property type="component" value="Unassembled WGS sequence"/>
</dbReference>
<dbReference type="PROSITE" id="PS00889">
    <property type="entry name" value="CNMP_BINDING_2"/>
    <property type="match status" value="1"/>
</dbReference>
<dbReference type="STRING" id="53254.SAMN05660750_01090"/>
<keyword evidence="2" id="KW-0238">DNA-binding</keyword>
<protein>
    <submittedName>
        <fullName evidence="6">Transcriptional regulator</fullName>
    </submittedName>
    <submittedName>
        <fullName evidence="7">cAMP-binding domain of CRP or a regulatory subunit of cAMP-dependent protein kinases</fullName>
    </submittedName>
</protein>